<dbReference type="GO" id="GO:1990281">
    <property type="term" value="C:efflux pump complex"/>
    <property type="evidence" value="ECO:0007669"/>
    <property type="project" value="TreeGrafter"/>
</dbReference>
<dbReference type="EMBL" id="MFFM01000046">
    <property type="protein sequence ID" value="OGF08900.1"/>
    <property type="molecule type" value="Genomic_DNA"/>
</dbReference>
<dbReference type="GO" id="GO:0015562">
    <property type="term" value="F:efflux transmembrane transporter activity"/>
    <property type="evidence" value="ECO:0007669"/>
    <property type="project" value="InterPro"/>
</dbReference>
<dbReference type="InterPro" id="IPR003423">
    <property type="entry name" value="OMP_efflux"/>
</dbReference>
<evidence type="ECO:0000313" key="9">
    <source>
        <dbReference type="EMBL" id="OGF08900.1"/>
    </source>
</evidence>
<keyword evidence="8" id="KW-0732">Signal</keyword>
<evidence type="ECO:0000256" key="3">
    <source>
        <dbReference type="ARBA" id="ARBA00022448"/>
    </source>
</evidence>
<evidence type="ECO:0000256" key="5">
    <source>
        <dbReference type="ARBA" id="ARBA00022692"/>
    </source>
</evidence>
<comment type="caution">
    <text evidence="9">The sequence shown here is derived from an EMBL/GenBank/DDBJ whole genome shotgun (WGS) entry which is preliminary data.</text>
</comment>
<dbReference type="InterPro" id="IPR051906">
    <property type="entry name" value="TolC-like"/>
</dbReference>
<dbReference type="Proteomes" id="UP000177230">
    <property type="component" value="Unassembled WGS sequence"/>
</dbReference>
<keyword evidence="4" id="KW-1134">Transmembrane beta strand</keyword>
<name>A0A1F5R358_9BACT</name>
<dbReference type="SUPFAM" id="SSF56954">
    <property type="entry name" value="Outer membrane efflux proteins (OEP)"/>
    <property type="match status" value="1"/>
</dbReference>
<keyword evidence="6" id="KW-0472">Membrane</keyword>
<dbReference type="PANTHER" id="PTHR30026:SF20">
    <property type="entry name" value="OUTER MEMBRANE PROTEIN TOLC"/>
    <property type="match status" value="1"/>
</dbReference>
<reference evidence="9 10" key="1">
    <citation type="journal article" date="2016" name="Nat. Commun.">
        <title>Thousands of microbial genomes shed light on interconnected biogeochemical processes in an aquifer system.</title>
        <authorList>
            <person name="Anantharaman K."/>
            <person name="Brown C.T."/>
            <person name="Hug L.A."/>
            <person name="Sharon I."/>
            <person name="Castelle C.J."/>
            <person name="Probst A.J."/>
            <person name="Thomas B.C."/>
            <person name="Singh A."/>
            <person name="Wilkins M.J."/>
            <person name="Karaoz U."/>
            <person name="Brodie E.L."/>
            <person name="Williams K.H."/>
            <person name="Hubbard S.S."/>
            <person name="Banfield J.F."/>
        </authorList>
    </citation>
    <scope>NUCLEOTIDE SEQUENCE [LARGE SCALE GENOMIC DNA]</scope>
</reference>
<organism evidence="9 10">
    <name type="scientific">Candidatus Edwardsbacteria bacterium GWF2_54_11</name>
    <dbReference type="NCBI Taxonomy" id="1817851"/>
    <lineage>
        <taxon>Bacteria</taxon>
        <taxon>Candidatus Edwardsiibacteriota</taxon>
    </lineage>
</organism>
<evidence type="ECO:0000256" key="7">
    <source>
        <dbReference type="ARBA" id="ARBA00023237"/>
    </source>
</evidence>
<dbReference type="GO" id="GO:0015288">
    <property type="term" value="F:porin activity"/>
    <property type="evidence" value="ECO:0007669"/>
    <property type="project" value="TreeGrafter"/>
</dbReference>
<evidence type="ECO:0000256" key="4">
    <source>
        <dbReference type="ARBA" id="ARBA00022452"/>
    </source>
</evidence>
<dbReference type="Pfam" id="PF02321">
    <property type="entry name" value="OEP"/>
    <property type="match status" value="2"/>
</dbReference>
<keyword evidence="7" id="KW-0998">Cell outer membrane</keyword>
<dbReference type="AlphaFoldDB" id="A0A1F5R358"/>
<dbReference type="GO" id="GO:0009279">
    <property type="term" value="C:cell outer membrane"/>
    <property type="evidence" value="ECO:0007669"/>
    <property type="project" value="UniProtKB-SubCell"/>
</dbReference>
<dbReference type="Gene3D" id="1.20.1600.10">
    <property type="entry name" value="Outer membrane efflux proteins (OEP)"/>
    <property type="match status" value="1"/>
</dbReference>
<keyword evidence="5" id="KW-0812">Transmembrane</keyword>
<feature type="chain" id="PRO_5009520566" description="Transporter" evidence="8">
    <location>
        <begin position="21"/>
        <end position="433"/>
    </location>
</feature>
<evidence type="ECO:0000313" key="10">
    <source>
        <dbReference type="Proteomes" id="UP000177230"/>
    </source>
</evidence>
<feature type="signal peptide" evidence="8">
    <location>
        <begin position="1"/>
        <end position="20"/>
    </location>
</feature>
<comment type="subcellular location">
    <subcellularLocation>
        <location evidence="1">Cell outer membrane</location>
    </subcellularLocation>
</comment>
<evidence type="ECO:0000256" key="6">
    <source>
        <dbReference type="ARBA" id="ARBA00023136"/>
    </source>
</evidence>
<evidence type="ECO:0000256" key="1">
    <source>
        <dbReference type="ARBA" id="ARBA00004442"/>
    </source>
</evidence>
<comment type="similarity">
    <text evidence="2">Belongs to the outer membrane factor (OMF) (TC 1.B.17) family.</text>
</comment>
<sequence>MKNLFLILMLSWVPASMITAQPADQLLTVEQCVEMALKQSPDMVRAQSNLTIAGAGLQTSVSGILPHINASSSYGQSGPATTYDAFYNVVEGGKNESYRTSLSASQSVVNLSQWADILGSYRSRQAAKSGYQQSVASLVYNVKAAYYNLVKLQKAMEVAQASVKQSEEQSKQAKLMYQLGSISQADMLKIQVRLMQSKIDLLNAQSAQLTGRQAIANILGLAGEVRVGSEVAFPDTAQQAYTIESLDDKTIESNPGYLSAQKNHQAKKSSAWSAYLSKLPYLSFSYSYGYSDSMQFASNDSWNAHDYWSASLALSWNIFDGTASMARIRQARAQARAAEADMISARQSVYSELKQAQIGLKTAKEAVALVGDLLQQASEDYRLTNEKYKLGSASVLDLLTSQLTYNQSQQQATNALCEYYLAEARTAKALGKW</sequence>
<protein>
    <recommendedName>
        <fullName evidence="11">Transporter</fullName>
    </recommendedName>
</protein>
<dbReference type="PANTHER" id="PTHR30026">
    <property type="entry name" value="OUTER MEMBRANE PROTEIN TOLC"/>
    <property type="match status" value="1"/>
</dbReference>
<gene>
    <name evidence="9" type="ORF">A2024_01345</name>
</gene>
<proteinExistence type="inferred from homology"/>
<evidence type="ECO:0000256" key="2">
    <source>
        <dbReference type="ARBA" id="ARBA00007613"/>
    </source>
</evidence>
<evidence type="ECO:0000256" key="8">
    <source>
        <dbReference type="SAM" id="SignalP"/>
    </source>
</evidence>
<keyword evidence="3" id="KW-0813">Transport</keyword>
<accession>A0A1F5R358</accession>
<evidence type="ECO:0008006" key="11">
    <source>
        <dbReference type="Google" id="ProtNLM"/>
    </source>
</evidence>